<dbReference type="Proteomes" id="UP001157502">
    <property type="component" value="Chromosome 22"/>
</dbReference>
<comment type="caution">
    <text evidence="1">The sequence shown here is derived from an EMBL/GenBank/DDBJ whole genome shotgun (WGS) entry which is preliminary data.</text>
</comment>
<dbReference type="EMBL" id="CM055749">
    <property type="protein sequence ID" value="KAJ7994543.1"/>
    <property type="molecule type" value="Genomic_DNA"/>
</dbReference>
<evidence type="ECO:0000313" key="1">
    <source>
        <dbReference type="EMBL" id="KAJ7994543.1"/>
    </source>
</evidence>
<organism evidence="1 2">
    <name type="scientific">Dallia pectoralis</name>
    <name type="common">Alaska blackfish</name>
    <dbReference type="NCBI Taxonomy" id="75939"/>
    <lineage>
        <taxon>Eukaryota</taxon>
        <taxon>Metazoa</taxon>
        <taxon>Chordata</taxon>
        <taxon>Craniata</taxon>
        <taxon>Vertebrata</taxon>
        <taxon>Euteleostomi</taxon>
        <taxon>Actinopterygii</taxon>
        <taxon>Neopterygii</taxon>
        <taxon>Teleostei</taxon>
        <taxon>Protacanthopterygii</taxon>
        <taxon>Esociformes</taxon>
        <taxon>Umbridae</taxon>
        <taxon>Dallia</taxon>
    </lineage>
</organism>
<name>A0ACC2FT61_DALPE</name>
<proteinExistence type="predicted"/>
<gene>
    <name evidence="1" type="ORF">DPEC_G00250560</name>
</gene>
<sequence length="109" mass="11939">MLNATADTARCLPWARRLHVFLLHPPPHGLAGCNGTDPFAFALAEALHSAEAQAFPAVPKALTGRRQQHSDGDERGQTSDHHHPLTCRSRNTAAERAIVPHRCPEKKPE</sequence>
<accession>A0ACC2FT61</accession>
<evidence type="ECO:0000313" key="2">
    <source>
        <dbReference type="Proteomes" id="UP001157502"/>
    </source>
</evidence>
<reference evidence="1" key="1">
    <citation type="submission" date="2021-05" db="EMBL/GenBank/DDBJ databases">
        <authorList>
            <person name="Pan Q."/>
            <person name="Jouanno E."/>
            <person name="Zahm M."/>
            <person name="Klopp C."/>
            <person name="Cabau C."/>
            <person name="Louis A."/>
            <person name="Berthelot C."/>
            <person name="Parey E."/>
            <person name="Roest Crollius H."/>
            <person name="Montfort J."/>
            <person name="Robinson-Rechavi M."/>
            <person name="Bouchez O."/>
            <person name="Lampietro C."/>
            <person name="Lopez Roques C."/>
            <person name="Donnadieu C."/>
            <person name="Postlethwait J."/>
            <person name="Bobe J."/>
            <person name="Dillon D."/>
            <person name="Chandos A."/>
            <person name="von Hippel F."/>
            <person name="Guiguen Y."/>
        </authorList>
    </citation>
    <scope>NUCLEOTIDE SEQUENCE</scope>
    <source>
        <strain evidence="1">YG-Jan2019</strain>
    </source>
</reference>
<protein>
    <submittedName>
        <fullName evidence="1">Uncharacterized protein</fullName>
    </submittedName>
</protein>
<keyword evidence="2" id="KW-1185">Reference proteome</keyword>